<dbReference type="Proteomes" id="UP000775179">
    <property type="component" value="Unassembled WGS sequence"/>
</dbReference>
<name>A0ABD4RIZ8_9CLOT</name>
<feature type="domain" description="SipL SPOCS" evidence="1">
    <location>
        <begin position="184"/>
        <end position="254"/>
    </location>
</feature>
<sequence length="315" mass="35857">MSIVSLDSNLFNFKSNFSFTLDLFTELIDLNIKILSMFFKINDKNSIFVYGEYEILTLILETSNEHNTYNVKNIKASFINSFKYPKISSFKIYDLNSIDVKGSFISPLNLDFTTNIDNQGKKTIEGFVTSKLKINFYIDKKDTQKELSLIKKTTAIETLVVVGFGEGNLLVTNELDLFNNSPAIFKIISNSNEIKIEKAICIGEVVLIDGYINFSFQYASLEKYQLSSTLGAVYFLNYKCPFSISIDIKTINNNTILPTDTCSLIKATSENEIINLADEKEVYNNLFVYKKIITKTLIKIKLAVIRNEAIKINTY</sequence>
<organism evidence="2 3">
    <name type="scientific">Clostridium chauvoei</name>
    <dbReference type="NCBI Taxonomy" id="46867"/>
    <lineage>
        <taxon>Bacteria</taxon>
        <taxon>Bacillati</taxon>
        <taxon>Bacillota</taxon>
        <taxon>Clostridia</taxon>
        <taxon>Eubacteriales</taxon>
        <taxon>Clostridiaceae</taxon>
        <taxon>Clostridium</taxon>
    </lineage>
</organism>
<dbReference type="KEGG" id="cchv:BTM20_06030"/>
<dbReference type="EMBL" id="JAIFTX010000020">
    <property type="protein sequence ID" value="MBX7291268.1"/>
    <property type="molecule type" value="Genomic_DNA"/>
</dbReference>
<protein>
    <recommendedName>
        <fullName evidence="1">SipL SPOCS domain-containing protein</fullName>
    </recommendedName>
</protein>
<proteinExistence type="predicted"/>
<dbReference type="InterPro" id="IPR024300">
    <property type="entry name" value="SipL_SPOCS_dom"/>
</dbReference>
<evidence type="ECO:0000313" key="3">
    <source>
        <dbReference type="Proteomes" id="UP000775179"/>
    </source>
</evidence>
<dbReference type="Pfam" id="PF12673">
    <property type="entry name" value="SipL"/>
    <property type="match status" value="1"/>
</dbReference>
<dbReference type="GeneID" id="66301417"/>
<gene>
    <name evidence="2" type="ORF">K4H94_09595</name>
</gene>
<dbReference type="AlphaFoldDB" id="A0ABD4RIZ8"/>
<comment type="caution">
    <text evidence="2">The sequence shown here is derived from an EMBL/GenBank/DDBJ whole genome shotgun (WGS) entry which is preliminary data.</text>
</comment>
<accession>A0ABD4RIZ8</accession>
<evidence type="ECO:0000259" key="1">
    <source>
        <dbReference type="Pfam" id="PF12673"/>
    </source>
</evidence>
<dbReference type="RefSeq" id="WP_021875409.1">
    <property type="nucleotide sequence ID" value="NZ_CP018630.1"/>
</dbReference>
<evidence type="ECO:0000313" key="2">
    <source>
        <dbReference type="EMBL" id="MBX7291268.1"/>
    </source>
</evidence>
<reference evidence="2 3" key="1">
    <citation type="submission" date="2021-08" db="EMBL/GenBank/DDBJ databases">
        <title>Genome sequence analysis of Clostridium chauvoei strains of European origin and evaluation of typing options for outbreak investigations.</title>
        <authorList>
            <person name="Abdel-Glil M."/>
            <person name="Thomas P."/>
            <person name="Seyboldt C."/>
        </authorList>
    </citation>
    <scope>NUCLEOTIDE SEQUENCE [LARGE SCALE GENOMIC DNA]</scope>
    <source>
        <strain evidence="2 3">S0260-09</strain>
    </source>
</reference>